<dbReference type="CDD" id="cd04590">
    <property type="entry name" value="CBS_pair_CorC_HlyC_assoc"/>
    <property type="match status" value="1"/>
</dbReference>
<dbReference type="SMART" id="SM01091">
    <property type="entry name" value="CorC_HlyC"/>
    <property type="match status" value="1"/>
</dbReference>
<evidence type="ECO:0000313" key="15">
    <source>
        <dbReference type="Proteomes" id="UP001431532"/>
    </source>
</evidence>
<evidence type="ECO:0000256" key="7">
    <source>
        <dbReference type="ARBA" id="ARBA00023122"/>
    </source>
</evidence>
<dbReference type="PANTHER" id="PTHR43099">
    <property type="entry name" value="UPF0053 PROTEIN YRKA"/>
    <property type="match status" value="1"/>
</dbReference>
<feature type="transmembrane region" description="Helical" evidence="11">
    <location>
        <begin position="6"/>
        <end position="28"/>
    </location>
</feature>
<dbReference type="PROSITE" id="PS51846">
    <property type="entry name" value="CNNM"/>
    <property type="match status" value="1"/>
</dbReference>
<reference evidence="14" key="1">
    <citation type="submission" date="2023-05" db="EMBL/GenBank/DDBJ databases">
        <title>Mariniplasma microaerophilum sp. nov., a novel anaerobic mollicute isolated from terrestrial mud volcano, Taman Peninsula, Russia.</title>
        <authorList>
            <person name="Khomyakova M.A."/>
            <person name="Merkel A.Y."/>
            <person name="Slobodkin A.I."/>
        </authorList>
    </citation>
    <scope>NUCLEOTIDE SEQUENCE</scope>
    <source>
        <strain evidence="14">M4Ah</strain>
    </source>
</reference>
<dbReference type="Pfam" id="PF00571">
    <property type="entry name" value="CBS"/>
    <property type="match status" value="2"/>
</dbReference>
<proteinExistence type="inferred from homology"/>
<evidence type="ECO:0000256" key="8">
    <source>
        <dbReference type="ARBA" id="ARBA00023136"/>
    </source>
</evidence>
<protein>
    <submittedName>
        <fullName evidence="14">Hemolysin family protein</fullName>
    </submittedName>
</protein>
<evidence type="ECO:0000256" key="11">
    <source>
        <dbReference type="SAM" id="Phobius"/>
    </source>
</evidence>
<evidence type="ECO:0000256" key="2">
    <source>
        <dbReference type="ARBA" id="ARBA00006337"/>
    </source>
</evidence>
<dbReference type="InterPro" id="IPR002550">
    <property type="entry name" value="CNNM"/>
</dbReference>
<dbReference type="PROSITE" id="PS51371">
    <property type="entry name" value="CBS"/>
    <property type="match status" value="2"/>
</dbReference>
<dbReference type="FunFam" id="3.10.580.10:FF:000002">
    <property type="entry name" value="Magnesium/cobalt efflux protein CorC"/>
    <property type="match status" value="1"/>
</dbReference>
<dbReference type="Gene3D" id="3.30.465.10">
    <property type="match status" value="1"/>
</dbReference>
<feature type="domain" description="CNNM transmembrane" evidence="13">
    <location>
        <begin position="1"/>
        <end position="196"/>
    </location>
</feature>
<comment type="similarity">
    <text evidence="2">Belongs to the UPF0053 family.</text>
</comment>
<evidence type="ECO:0000256" key="3">
    <source>
        <dbReference type="ARBA" id="ARBA00022475"/>
    </source>
</evidence>
<evidence type="ECO:0000256" key="6">
    <source>
        <dbReference type="ARBA" id="ARBA00022989"/>
    </source>
</evidence>
<accession>A0AAW6U526</accession>
<dbReference type="InterPro" id="IPR016169">
    <property type="entry name" value="FAD-bd_PCMH_sub2"/>
</dbReference>
<dbReference type="EMBL" id="JASCXW010000001">
    <property type="protein sequence ID" value="MDI6452020.1"/>
    <property type="molecule type" value="Genomic_DNA"/>
</dbReference>
<evidence type="ECO:0000256" key="10">
    <source>
        <dbReference type="PROSITE-ProRule" id="PRU01193"/>
    </source>
</evidence>
<dbReference type="Proteomes" id="UP001431532">
    <property type="component" value="Unassembled WGS sequence"/>
</dbReference>
<feature type="transmembrane region" description="Helical" evidence="11">
    <location>
        <begin position="130"/>
        <end position="152"/>
    </location>
</feature>
<dbReference type="InterPro" id="IPR051676">
    <property type="entry name" value="UPF0053_domain"/>
</dbReference>
<evidence type="ECO:0000256" key="4">
    <source>
        <dbReference type="ARBA" id="ARBA00022692"/>
    </source>
</evidence>
<dbReference type="InterPro" id="IPR046342">
    <property type="entry name" value="CBS_dom_sf"/>
</dbReference>
<dbReference type="Gene3D" id="3.10.580.10">
    <property type="entry name" value="CBS-domain"/>
    <property type="match status" value="1"/>
</dbReference>
<dbReference type="InterPro" id="IPR044751">
    <property type="entry name" value="Ion_transp-like_CBS"/>
</dbReference>
<evidence type="ECO:0000256" key="5">
    <source>
        <dbReference type="ARBA" id="ARBA00022737"/>
    </source>
</evidence>
<sequence length="435" mass="49219">MITSSVFMLFLIIMSAVFAASEVALVAISDNKVNVDAETGNKRALKVQRYTENPKSYITTLRVLITLIAIVNGAIALDTFSLHVISWFNVTNPIVEPLVITIIALILLVFHVVLGQMIPTRLANKYPNQIAYGTIGFVTSMTKFISPFVWVLDKLSSLVGRLVGLAPNEGTRTVTEEEIRTIVEESSKTGNIDEQESEMIQNIFDFSDTDVDDIMTHRTEISALDVNATKKELFEYVSKEQFTRFPVYEKDIDHIVGTLHVKDLLKYIDNNEETFSIRALLRPPYFIPESKNTSELFKEMQQQKNHIAIVLDEYGGTAGIVTIEDLIEEIVGNIFDEYDIDEDEIKQVDDLVYEIHGLINIHDAEDFLDANLPVDDYDTLSGFMLGQLGRFPEENEHVSIVYNQFTFEVIKAEDKVISKIKVTRPEIFEDSNDAL</sequence>
<evidence type="ECO:0000259" key="12">
    <source>
        <dbReference type="PROSITE" id="PS51371"/>
    </source>
</evidence>
<name>A0AAW6U526_9MOLU</name>
<evidence type="ECO:0000259" key="13">
    <source>
        <dbReference type="PROSITE" id="PS51846"/>
    </source>
</evidence>
<keyword evidence="8 10" id="KW-0472">Membrane</keyword>
<dbReference type="Pfam" id="PF01595">
    <property type="entry name" value="CNNM"/>
    <property type="match status" value="1"/>
</dbReference>
<keyword evidence="7 9" id="KW-0129">CBS domain</keyword>
<dbReference type="SUPFAM" id="SSF54631">
    <property type="entry name" value="CBS-domain pair"/>
    <property type="match status" value="1"/>
</dbReference>
<keyword evidence="4 10" id="KW-0812">Transmembrane</keyword>
<evidence type="ECO:0000256" key="1">
    <source>
        <dbReference type="ARBA" id="ARBA00004651"/>
    </source>
</evidence>
<comment type="subcellular location">
    <subcellularLocation>
        <location evidence="1">Cell membrane</location>
        <topology evidence="1">Multi-pass membrane protein</topology>
    </subcellularLocation>
</comment>
<dbReference type="Pfam" id="PF03471">
    <property type="entry name" value="CorC_HlyC"/>
    <property type="match status" value="1"/>
</dbReference>
<feature type="domain" description="CBS" evidence="12">
    <location>
        <begin position="215"/>
        <end position="274"/>
    </location>
</feature>
<keyword evidence="6 10" id="KW-1133">Transmembrane helix</keyword>
<evidence type="ECO:0000313" key="14">
    <source>
        <dbReference type="EMBL" id="MDI6452020.1"/>
    </source>
</evidence>
<gene>
    <name evidence="14" type="ORF">QJ521_00455</name>
</gene>
<dbReference type="RefSeq" id="WP_282838406.1">
    <property type="nucleotide sequence ID" value="NZ_JASCXW010000001.1"/>
</dbReference>
<comment type="caution">
    <text evidence="14">The sequence shown here is derived from an EMBL/GenBank/DDBJ whole genome shotgun (WGS) entry which is preliminary data.</text>
</comment>
<dbReference type="SUPFAM" id="SSF56176">
    <property type="entry name" value="FAD-binding/transporter-associated domain-like"/>
    <property type="match status" value="1"/>
</dbReference>
<dbReference type="GO" id="GO:0050660">
    <property type="term" value="F:flavin adenine dinucleotide binding"/>
    <property type="evidence" value="ECO:0007669"/>
    <property type="project" value="InterPro"/>
</dbReference>
<feature type="transmembrane region" description="Helical" evidence="11">
    <location>
        <begin position="98"/>
        <end position="118"/>
    </location>
</feature>
<dbReference type="AlphaFoldDB" id="A0AAW6U526"/>
<organism evidence="14 15">
    <name type="scientific">Peloplasma aerotolerans</name>
    <dbReference type="NCBI Taxonomy" id="3044389"/>
    <lineage>
        <taxon>Bacteria</taxon>
        <taxon>Bacillati</taxon>
        <taxon>Mycoplasmatota</taxon>
        <taxon>Mollicutes</taxon>
        <taxon>Acholeplasmatales</taxon>
        <taxon>Acholeplasmataceae</taxon>
        <taxon>Peloplasma</taxon>
    </lineage>
</organism>
<keyword evidence="5" id="KW-0677">Repeat</keyword>
<dbReference type="GO" id="GO:0005886">
    <property type="term" value="C:plasma membrane"/>
    <property type="evidence" value="ECO:0007669"/>
    <property type="project" value="UniProtKB-SubCell"/>
</dbReference>
<feature type="domain" description="CBS" evidence="12">
    <location>
        <begin position="280"/>
        <end position="337"/>
    </location>
</feature>
<keyword evidence="15" id="KW-1185">Reference proteome</keyword>
<evidence type="ECO:0000256" key="9">
    <source>
        <dbReference type="PROSITE-ProRule" id="PRU00703"/>
    </source>
</evidence>
<dbReference type="InterPro" id="IPR005170">
    <property type="entry name" value="Transptr-assoc_dom"/>
</dbReference>
<dbReference type="PANTHER" id="PTHR43099:SF2">
    <property type="entry name" value="UPF0053 PROTEIN YRKA"/>
    <property type="match status" value="1"/>
</dbReference>
<keyword evidence="3" id="KW-1003">Cell membrane</keyword>
<dbReference type="InterPro" id="IPR036318">
    <property type="entry name" value="FAD-bd_PCMH-like_sf"/>
</dbReference>
<dbReference type="InterPro" id="IPR000644">
    <property type="entry name" value="CBS_dom"/>
</dbReference>
<feature type="transmembrane region" description="Helical" evidence="11">
    <location>
        <begin position="63"/>
        <end position="86"/>
    </location>
</feature>